<dbReference type="GO" id="GO:0019752">
    <property type="term" value="P:carboxylic acid metabolic process"/>
    <property type="evidence" value="ECO:0007669"/>
    <property type="project" value="TreeGrafter"/>
</dbReference>
<dbReference type="SUPFAM" id="SSF52540">
    <property type="entry name" value="P-loop containing nucleoside triphosphate hydrolases"/>
    <property type="match status" value="1"/>
</dbReference>
<dbReference type="PANTHER" id="PTHR42743">
    <property type="entry name" value="AMINO-ACID AMINOTRANSFERASE"/>
    <property type="match status" value="1"/>
</dbReference>
<dbReference type="RefSeq" id="WP_034222867.1">
    <property type="nucleotide sequence ID" value="NZ_AVCJ01000012.1"/>
</dbReference>
<dbReference type="STRING" id="1121014.N788_03520"/>
<reference evidence="3" key="1">
    <citation type="submission" date="2013-08" db="EMBL/GenBank/DDBJ databases">
        <title>Genome sequencing of Arenimonas donghaensis.</title>
        <authorList>
            <person name="Chen F."/>
            <person name="Wang G."/>
        </authorList>
    </citation>
    <scope>NUCLEOTIDE SEQUENCE [LARGE SCALE GENOMIC DNA]</scope>
    <source>
        <strain evidence="3">HO3-R19</strain>
    </source>
</reference>
<dbReference type="OrthoDB" id="272985at2"/>
<dbReference type="InterPro" id="IPR027417">
    <property type="entry name" value="P-loop_NTPase"/>
</dbReference>
<dbReference type="InterPro" id="IPR050571">
    <property type="entry name" value="Class-IV_PLP-Dep_Aminotrnsfr"/>
</dbReference>
<evidence type="ECO:0008006" key="4">
    <source>
        <dbReference type="Google" id="ProtNLM"/>
    </source>
</evidence>
<organism evidence="2 3">
    <name type="scientific">Arenimonas donghaensis DSM 18148 = HO3-R19</name>
    <dbReference type="NCBI Taxonomy" id="1121014"/>
    <lineage>
        <taxon>Bacteria</taxon>
        <taxon>Pseudomonadati</taxon>
        <taxon>Pseudomonadota</taxon>
        <taxon>Gammaproteobacteria</taxon>
        <taxon>Lysobacterales</taxon>
        <taxon>Lysobacteraceae</taxon>
        <taxon>Arenimonas</taxon>
    </lineage>
</organism>
<comment type="caution">
    <text evidence="2">The sequence shown here is derived from an EMBL/GenBank/DDBJ whole genome shotgun (WGS) entry which is preliminary data.</text>
</comment>
<accession>A0A087MII9</accession>
<keyword evidence="3" id="KW-1185">Reference proteome</keyword>
<dbReference type="PANTHER" id="PTHR42743:SF11">
    <property type="entry name" value="AMINODEOXYCHORISMATE LYASE"/>
    <property type="match status" value="1"/>
</dbReference>
<dbReference type="Proteomes" id="UP000029085">
    <property type="component" value="Unassembled WGS sequence"/>
</dbReference>
<dbReference type="AlphaFoldDB" id="A0A087MII9"/>
<evidence type="ECO:0000256" key="1">
    <source>
        <dbReference type="ARBA" id="ARBA00009320"/>
    </source>
</evidence>
<proteinExistence type="inferred from homology"/>
<dbReference type="EMBL" id="AVCJ01000012">
    <property type="protein sequence ID" value="KFL36692.1"/>
    <property type="molecule type" value="Genomic_DNA"/>
</dbReference>
<reference evidence="2 3" key="2">
    <citation type="journal article" date="2015" name="Stand. Genomic Sci.">
        <title>High quality draft genomic sequence of Arenimonas donghaensis DSM 18148(T).</title>
        <authorList>
            <person name="Chen F."/>
            <person name="Wang H."/>
            <person name="Cao Y."/>
            <person name="Li X."/>
            <person name="Wang G."/>
        </authorList>
    </citation>
    <scope>NUCLEOTIDE SEQUENCE [LARGE SCALE GENOMIC DNA]</scope>
    <source>
        <strain evidence="2 3">HO3-R19</strain>
    </source>
</reference>
<dbReference type="Gene3D" id="3.40.50.300">
    <property type="entry name" value="P-loop containing nucleotide triphosphate hydrolases"/>
    <property type="match status" value="1"/>
</dbReference>
<dbReference type="PATRIC" id="fig|1121014.3.peg.1379"/>
<evidence type="ECO:0000313" key="3">
    <source>
        <dbReference type="Proteomes" id="UP000029085"/>
    </source>
</evidence>
<evidence type="ECO:0000313" key="2">
    <source>
        <dbReference type="EMBL" id="KFL36692.1"/>
    </source>
</evidence>
<dbReference type="Pfam" id="PF19798">
    <property type="entry name" value="Sulfotransfer_5"/>
    <property type="match status" value="1"/>
</dbReference>
<comment type="similarity">
    <text evidence="1">Belongs to the class-IV pyridoxal-phosphate-dependent aminotransferase family.</text>
</comment>
<protein>
    <recommendedName>
        <fullName evidence="4">Branched-chain amino acid aminotransferase</fullName>
    </recommendedName>
</protein>
<name>A0A087MII9_9GAMM</name>
<gene>
    <name evidence="2" type="ORF">N788_03520</name>
</gene>
<sequence>MKPLRIGMWSGPRNISTAMMRAWENRPDCAVSDEPLYAAYLATTGLDHPGRDDVIASGDTDWRRVADALLGPVPGDKPVWYQKHMAHHLLPGMDHDWIHGLHNVLLIRDPDEVVSSYLRSRATVAPADIGLLQQAALFDELSEATGAAPVVIDSGDFLAAPEAYLRTLCGLLGLAFTERMLGWPAGRRDSDGVWAPHWYGTVWKSTGFEPPSARPAPVLDADARAVADACRPAYQKLHAQRLQA</sequence>